<evidence type="ECO:0000256" key="1">
    <source>
        <dbReference type="SAM" id="MobiDB-lite"/>
    </source>
</evidence>
<feature type="compositionally biased region" description="Pro residues" evidence="1">
    <location>
        <begin position="51"/>
        <end position="60"/>
    </location>
</feature>
<dbReference type="VEuPathDB" id="CryptoDB:Cvel_20678"/>
<dbReference type="AlphaFoldDB" id="A0A0G4G7Z7"/>
<name>A0A0G4G7Z7_9ALVE</name>
<reference evidence="2" key="1">
    <citation type="submission" date="2014-11" db="EMBL/GenBank/DDBJ databases">
        <authorList>
            <person name="Otto D Thomas"/>
            <person name="Naeem Raeece"/>
        </authorList>
    </citation>
    <scope>NUCLEOTIDE SEQUENCE</scope>
</reference>
<evidence type="ECO:0000313" key="2">
    <source>
        <dbReference type="EMBL" id="CEM24785.1"/>
    </source>
</evidence>
<dbReference type="EMBL" id="CDMZ01000969">
    <property type="protein sequence ID" value="CEM24785.1"/>
    <property type="molecule type" value="Genomic_DNA"/>
</dbReference>
<gene>
    <name evidence="2" type="ORF">Cvel_20678</name>
</gene>
<protein>
    <submittedName>
        <fullName evidence="2">Uncharacterized protein</fullName>
    </submittedName>
</protein>
<accession>A0A0G4G7Z7</accession>
<feature type="region of interest" description="Disordered" evidence="1">
    <location>
        <begin position="24"/>
        <end position="72"/>
    </location>
</feature>
<organism evidence="2">
    <name type="scientific">Chromera velia CCMP2878</name>
    <dbReference type="NCBI Taxonomy" id="1169474"/>
    <lineage>
        <taxon>Eukaryota</taxon>
        <taxon>Sar</taxon>
        <taxon>Alveolata</taxon>
        <taxon>Colpodellida</taxon>
        <taxon>Chromeraceae</taxon>
        <taxon>Chromera</taxon>
    </lineage>
</organism>
<proteinExistence type="predicted"/>
<sequence length="72" mass="7808">MRGKRLPLGLIDFQKAEIREDTVAPTKEGLTKGALSLEMPKEQLTGKTLSPHPPNMPQPPESGESDSALNRA</sequence>